<keyword evidence="3" id="KW-1185">Reference proteome</keyword>
<protein>
    <recommendedName>
        <fullName evidence="4">ECF transporter S component</fullName>
    </recommendedName>
</protein>
<dbReference type="EMBL" id="CP062310">
    <property type="protein sequence ID" value="QOJ78778.1"/>
    <property type="molecule type" value="Genomic_DNA"/>
</dbReference>
<feature type="transmembrane region" description="Helical" evidence="1">
    <location>
        <begin position="41"/>
        <end position="68"/>
    </location>
</feature>
<proteinExistence type="predicted"/>
<evidence type="ECO:0000256" key="1">
    <source>
        <dbReference type="SAM" id="Phobius"/>
    </source>
</evidence>
<name>A0A7L9FG34_9CREN</name>
<keyword evidence="1" id="KW-0812">Transmembrane</keyword>
<evidence type="ECO:0008006" key="4">
    <source>
        <dbReference type="Google" id="ProtNLM"/>
    </source>
</evidence>
<keyword evidence="1" id="KW-0472">Membrane</keyword>
<dbReference type="KEGG" id="thel:IG193_08530"/>
<feature type="transmembrane region" description="Helical" evidence="1">
    <location>
        <begin position="138"/>
        <end position="162"/>
    </location>
</feature>
<feature type="transmembrane region" description="Helical" evidence="1">
    <location>
        <begin position="109"/>
        <end position="132"/>
    </location>
</feature>
<dbReference type="AlphaFoldDB" id="A0A7L9FG34"/>
<reference evidence="2 3" key="1">
    <citation type="submission" date="2020-10" db="EMBL/GenBank/DDBJ databases">
        <title>Thermofilum lucidum 3507LT sp. nov. a novel member of Thermofilaceae family isolated from Chile hot spring, and proposal of description order Thermofilales.</title>
        <authorList>
            <person name="Zayulina K.S."/>
            <person name="Elcheninov A.G."/>
            <person name="Toshchakov S.V."/>
            <person name="Kublanov I.V."/>
        </authorList>
    </citation>
    <scope>NUCLEOTIDE SEQUENCE [LARGE SCALE GENOMIC DNA]</scope>
    <source>
        <strain evidence="2 3">3507LT</strain>
    </source>
</reference>
<sequence length="175" mass="18354">MGVPLKSPAFRLSLATTMGVSAFLSKVLLPTPYDKLAIVLHAYLLALSSFILGGLGATYTGLIIGILVSWWRSAFFPLSLAMDVFYGLTVDLFLKALRARERGAARQAALAVAAGSAVTGLLSMTVAVAAGFMRMNPVLYALIPAAGSAEGAVAGYLASVTWDKYLSRSLRSYGG</sequence>
<keyword evidence="1" id="KW-1133">Transmembrane helix</keyword>
<gene>
    <name evidence="2" type="ORF">IG193_08530</name>
</gene>
<evidence type="ECO:0000313" key="3">
    <source>
        <dbReference type="Proteomes" id="UP000594121"/>
    </source>
</evidence>
<dbReference type="RefSeq" id="WP_192818750.1">
    <property type="nucleotide sequence ID" value="NZ_CP062310.1"/>
</dbReference>
<dbReference type="InParanoid" id="A0A7L9FG34"/>
<feature type="transmembrane region" description="Helical" evidence="1">
    <location>
        <begin position="74"/>
        <end position="97"/>
    </location>
</feature>
<organism evidence="2 3">
    <name type="scientific">Infirmifilum lucidum</name>
    <dbReference type="NCBI Taxonomy" id="2776706"/>
    <lineage>
        <taxon>Archaea</taxon>
        <taxon>Thermoproteota</taxon>
        <taxon>Thermoprotei</taxon>
        <taxon>Thermofilales</taxon>
        <taxon>Thermofilaceae</taxon>
        <taxon>Infirmifilum</taxon>
    </lineage>
</organism>
<dbReference type="GeneID" id="59149936"/>
<dbReference type="Proteomes" id="UP000594121">
    <property type="component" value="Chromosome"/>
</dbReference>
<feature type="transmembrane region" description="Helical" evidence="1">
    <location>
        <begin position="12"/>
        <end position="29"/>
    </location>
</feature>
<evidence type="ECO:0000313" key="2">
    <source>
        <dbReference type="EMBL" id="QOJ78778.1"/>
    </source>
</evidence>
<accession>A0A7L9FG34</accession>